<dbReference type="EMBL" id="JBDFQZ010000008">
    <property type="protein sequence ID" value="KAK9698679.1"/>
    <property type="molecule type" value="Genomic_DNA"/>
</dbReference>
<evidence type="ECO:0000313" key="1">
    <source>
        <dbReference type="EMBL" id="KAK9698679.1"/>
    </source>
</evidence>
<name>A0AAW1J6G6_SAPOF</name>
<dbReference type="PANTHER" id="PTHR34222:SF79">
    <property type="entry name" value="RETROVIRUS-RELATED POL POLYPROTEIN FROM TRANSPOSON TNT 1-94"/>
    <property type="match status" value="1"/>
</dbReference>
<dbReference type="PANTHER" id="PTHR34222">
    <property type="entry name" value="GAG_PRE-INTEGRS DOMAIN-CONTAINING PROTEIN"/>
    <property type="match status" value="1"/>
</dbReference>
<dbReference type="Proteomes" id="UP001443914">
    <property type="component" value="Unassembled WGS sequence"/>
</dbReference>
<sequence length="74" mass="8535">MEYYGKMKRTWESLDSLDHIPSCIRGVLEGCTCKFDRILDRESDAKLLQFLMGLNIGYEVVKTNVLLMEPLPPI</sequence>
<protein>
    <submittedName>
        <fullName evidence="1">Uncharacterized protein</fullName>
    </submittedName>
</protein>
<dbReference type="AlphaFoldDB" id="A0AAW1J6G6"/>
<gene>
    <name evidence="1" type="ORF">RND81_08G123000</name>
</gene>
<accession>A0AAW1J6G6</accession>
<evidence type="ECO:0000313" key="2">
    <source>
        <dbReference type="Proteomes" id="UP001443914"/>
    </source>
</evidence>
<keyword evidence="2" id="KW-1185">Reference proteome</keyword>
<comment type="caution">
    <text evidence="1">The sequence shown here is derived from an EMBL/GenBank/DDBJ whole genome shotgun (WGS) entry which is preliminary data.</text>
</comment>
<reference evidence="1" key="1">
    <citation type="submission" date="2024-03" db="EMBL/GenBank/DDBJ databases">
        <title>WGS assembly of Saponaria officinalis var. Norfolk2.</title>
        <authorList>
            <person name="Jenkins J."/>
            <person name="Shu S."/>
            <person name="Grimwood J."/>
            <person name="Barry K."/>
            <person name="Goodstein D."/>
            <person name="Schmutz J."/>
            <person name="Leebens-Mack J."/>
            <person name="Osbourn A."/>
        </authorList>
    </citation>
    <scope>NUCLEOTIDE SEQUENCE [LARGE SCALE GENOMIC DNA]</scope>
    <source>
        <strain evidence="1">JIC</strain>
    </source>
</reference>
<organism evidence="1 2">
    <name type="scientific">Saponaria officinalis</name>
    <name type="common">Common soapwort</name>
    <name type="synonym">Lychnis saponaria</name>
    <dbReference type="NCBI Taxonomy" id="3572"/>
    <lineage>
        <taxon>Eukaryota</taxon>
        <taxon>Viridiplantae</taxon>
        <taxon>Streptophyta</taxon>
        <taxon>Embryophyta</taxon>
        <taxon>Tracheophyta</taxon>
        <taxon>Spermatophyta</taxon>
        <taxon>Magnoliopsida</taxon>
        <taxon>eudicotyledons</taxon>
        <taxon>Gunneridae</taxon>
        <taxon>Pentapetalae</taxon>
        <taxon>Caryophyllales</taxon>
        <taxon>Caryophyllaceae</taxon>
        <taxon>Caryophylleae</taxon>
        <taxon>Saponaria</taxon>
    </lineage>
</organism>
<proteinExistence type="predicted"/>